<organism evidence="2 3">
    <name type="scientific">Chitinophaga lutea</name>
    <dbReference type="NCBI Taxonomy" id="2488634"/>
    <lineage>
        <taxon>Bacteria</taxon>
        <taxon>Pseudomonadati</taxon>
        <taxon>Bacteroidota</taxon>
        <taxon>Chitinophagia</taxon>
        <taxon>Chitinophagales</taxon>
        <taxon>Chitinophagaceae</taxon>
        <taxon>Chitinophaga</taxon>
    </lineage>
</organism>
<dbReference type="Proteomes" id="UP000278351">
    <property type="component" value="Unassembled WGS sequence"/>
</dbReference>
<dbReference type="Gene3D" id="2.180.10.10">
    <property type="entry name" value="RHS repeat-associated core"/>
    <property type="match status" value="1"/>
</dbReference>
<reference evidence="2 3" key="1">
    <citation type="submission" date="2018-11" db="EMBL/GenBank/DDBJ databases">
        <title>Chitinophaga lutea sp.nov., isolate from arsenic contaminated soil.</title>
        <authorList>
            <person name="Zong Y."/>
        </authorList>
    </citation>
    <scope>NUCLEOTIDE SEQUENCE [LARGE SCALE GENOMIC DNA]</scope>
    <source>
        <strain evidence="2 3">ZY74</strain>
    </source>
</reference>
<dbReference type="EMBL" id="RPDH01000002">
    <property type="protein sequence ID" value="RPE08349.1"/>
    <property type="molecule type" value="Genomic_DNA"/>
</dbReference>
<dbReference type="OrthoDB" id="658609at2"/>
<evidence type="ECO:0008006" key="4">
    <source>
        <dbReference type="Google" id="ProtNLM"/>
    </source>
</evidence>
<keyword evidence="3" id="KW-1185">Reference proteome</keyword>
<protein>
    <recommendedName>
        <fullName evidence="4">DUF4595 domain-containing protein</fullName>
    </recommendedName>
</protein>
<dbReference type="RefSeq" id="WP_123847353.1">
    <property type="nucleotide sequence ID" value="NZ_RPDH01000002.1"/>
</dbReference>
<evidence type="ECO:0000313" key="2">
    <source>
        <dbReference type="EMBL" id="RPE08349.1"/>
    </source>
</evidence>
<feature type="region of interest" description="Disordered" evidence="1">
    <location>
        <begin position="237"/>
        <end position="261"/>
    </location>
</feature>
<dbReference type="PROSITE" id="PS51257">
    <property type="entry name" value="PROKAR_LIPOPROTEIN"/>
    <property type="match status" value="1"/>
</dbReference>
<accession>A0A3N4PNW7</accession>
<dbReference type="InterPro" id="IPR006530">
    <property type="entry name" value="YD"/>
</dbReference>
<dbReference type="InterPro" id="IPR031325">
    <property type="entry name" value="RHS_repeat"/>
</dbReference>
<name>A0A3N4PNW7_9BACT</name>
<evidence type="ECO:0000313" key="3">
    <source>
        <dbReference type="Proteomes" id="UP000278351"/>
    </source>
</evidence>
<gene>
    <name evidence="2" type="ORF">EGT74_14960</name>
</gene>
<dbReference type="AlphaFoldDB" id="A0A3N4PNW7"/>
<sequence>MKKTVFLLLIAGAAFTACKKDKNNGGQPNITKYITKMTEKDAEGLETTIDFTWNAKNQLVTLTDSDGPTRTFTYDGAGRLIKQKMENGDESEEYTFTYTAAGLPEKYVRRSVDGNGDEGVFNGVYTITDGKVSKIFEKDTDPESGHETYVEFGYAANNLATVTAVAGNNGTQDPVTKAVITLTHGSKRNPAAAMQLKYALTSELAIEAYSANEIKTLTMKFLGNTLTSTTTYEYDAAGFPTSSQTKEEDSDDVTKTTYQYK</sequence>
<proteinExistence type="predicted"/>
<evidence type="ECO:0000256" key="1">
    <source>
        <dbReference type="SAM" id="MobiDB-lite"/>
    </source>
</evidence>
<comment type="caution">
    <text evidence="2">The sequence shown here is derived from an EMBL/GenBank/DDBJ whole genome shotgun (WGS) entry which is preliminary data.</text>
</comment>
<dbReference type="Pfam" id="PF05593">
    <property type="entry name" value="RHS_repeat"/>
    <property type="match status" value="1"/>
</dbReference>
<dbReference type="NCBIfam" id="TIGR01643">
    <property type="entry name" value="YD_repeat_2x"/>
    <property type="match status" value="1"/>
</dbReference>